<dbReference type="EMBL" id="BDSP01000173">
    <property type="protein sequence ID" value="GAX21908.1"/>
    <property type="molecule type" value="Genomic_DNA"/>
</dbReference>
<name>A0A1Z5K7K8_FISSO</name>
<evidence type="ECO:0000313" key="2">
    <source>
        <dbReference type="EMBL" id="GAX21908.1"/>
    </source>
</evidence>
<feature type="compositionally biased region" description="Basic and acidic residues" evidence="1">
    <location>
        <begin position="7"/>
        <end position="17"/>
    </location>
</feature>
<sequence length="314" mass="36516">MTQSFTDEGHSIKESDSNPHQSQVVEEESPPLQDKEEPITKIEPRHNQHVNGTISNTLTPPRIPRWTELMKKRLASKEKNLFHLGDTEHWHISVQPNRNSSSHSLRMVIHDKKTQHKLAFVLLTTNRNRSSLMGLYIDPKHRAQGWTRRILSLWLQWCMYADPKMHPQTEVIRKPLLCCVLEHSLGFVVSSSSSLPVFLVQSNEDQRIHLHSIPPQCLRGAFSARDIQREGLAVHCSVCLRRNEQQQPQESDKKEDQSVKDKVDEGEEQQPRRRRIHLNTRFERLEPWKTSPDDPILQTALRPDQLRLILLGKL</sequence>
<evidence type="ECO:0000256" key="1">
    <source>
        <dbReference type="SAM" id="MobiDB-lite"/>
    </source>
</evidence>
<protein>
    <submittedName>
        <fullName evidence="2">Uncharacterized protein</fullName>
    </submittedName>
</protein>
<dbReference type="Proteomes" id="UP000198406">
    <property type="component" value="Unassembled WGS sequence"/>
</dbReference>
<dbReference type="OrthoDB" id="10265703at2759"/>
<dbReference type="InParanoid" id="A0A1Z5K7K8"/>
<feature type="compositionally biased region" description="Basic and acidic residues" evidence="1">
    <location>
        <begin position="33"/>
        <end position="46"/>
    </location>
</feature>
<dbReference type="AlphaFoldDB" id="A0A1Z5K7K8"/>
<keyword evidence="3" id="KW-1185">Reference proteome</keyword>
<organism evidence="2 3">
    <name type="scientific">Fistulifera solaris</name>
    <name type="common">Oleaginous diatom</name>
    <dbReference type="NCBI Taxonomy" id="1519565"/>
    <lineage>
        <taxon>Eukaryota</taxon>
        <taxon>Sar</taxon>
        <taxon>Stramenopiles</taxon>
        <taxon>Ochrophyta</taxon>
        <taxon>Bacillariophyta</taxon>
        <taxon>Bacillariophyceae</taxon>
        <taxon>Bacillariophycidae</taxon>
        <taxon>Naviculales</taxon>
        <taxon>Naviculaceae</taxon>
        <taxon>Fistulifera</taxon>
    </lineage>
</organism>
<gene>
    <name evidence="2" type="ORF">FisN_30Hh111</name>
</gene>
<proteinExistence type="predicted"/>
<feature type="region of interest" description="Disordered" evidence="1">
    <location>
        <begin position="245"/>
        <end position="278"/>
    </location>
</feature>
<feature type="compositionally biased region" description="Polar residues" evidence="1">
    <location>
        <begin position="49"/>
        <end position="59"/>
    </location>
</feature>
<feature type="region of interest" description="Disordered" evidence="1">
    <location>
        <begin position="1"/>
        <end position="61"/>
    </location>
</feature>
<evidence type="ECO:0000313" key="3">
    <source>
        <dbReference type="Proteomes" id="UP000198406"/>
    </source>
</evidence>
<accession>A0A1Z5K7K8</accession>
<comment type="caution">
    <text evidence="2">The sequence shown here is derived from an EMBL/GenBank/DDBJ whole genome shotgun (WGS) entry which is preliminary data.</text>
</comment>
<reference evidence="2 3" key="1">
    <citation type="journal article" date="2015" name="Plant Cell">
        <title>Oil accumulation by the oleaginous diatom Fistulifera solaris as revealed by the genome and transcriptome.</title>
        <authorList>
            <person name="Tanaka T."/>
            <person name="Maeda Y."/>
            <person name="Veluchamy A."/>
            <person name="Tanaka M."/>
            <person name="Abida H."/>
            <person name="Marechal E."/>
            <person name="Bowler C."/>
            <person name="Muto M."/>
            <person name="Sunaga Y."/>
            <person name="Tanaka M."/>
            <person name="Yoshino T."/>
            <person name="Taniguchi T."/>
            <person name="Fukuda Y."/>
            <person name="Nemoto M."/>
            <person name="Matsumoto M."/>
            <person name="Wong P.S."/>
            <person name="Aburatani S."/>
            <person name="Fujibuchi W."/>
        </authorList>
    </citation>
    <scope>NUCLEOTIDE SEQUENCE [LARGE SCALE GENOMIC DNA]</scope>
    <source>
        <strain evidence="2 3">JPCC DA0580</strain>
    </source>
</reference>
<feature type="compositionally biased region" description="Basic and acidic residues" evidence="1">
    <location>
        <begin position="250"/>
        <end position="263"/>
    </location>
</feature>